<dbReference type="InterPro" id="IPR036822">
    <property type="entry name" value="CutC-like_dom_sf"/>
</dbReference>
<evidence type="ECO:0000256" key="1">
    <source>
        <dbReference type="ARBA" id="ARBA00007768"/>
    </source>
</evidence>
<dbReference type="eggNOG" id="KOG4013">
    <property type="taxonomic scope" value="Eukaryota"/>
</dbReference>
<dbReference type="Gene3D" id="3.20.20.380">
    <property type="entry name" value="Copper homeostasis (CutC) domain"/>
    <property type="match status" value="1"/>
</dbReference>
<dbReference type="PANTHER" id="PTHR12598:SF0">
    <property type="entry name" value="COPPER HOMEOSTASIS PROTEIN CUTC HOMOLOG"/>
    <property type="match status" value="1"/>
</dbReference>
<dbReference type="AlphaFoldDB" id="U4L8A9"/>
<reference evidence="3 4" key="1">
    <citation type="journal article" date="2013" name="PLoS Genet.">
        <title>The genome and development-dependent transcriptomes of Pyronema confluens: a window into fungal evolution.</title>
        <authorList>
            <person name="Traeger S."/>
            <person name="Altegoer F."/>
            <person name="Freitag M."/>
            <person name="Gabaldon T."/>
            <person name="Kempken F."/>
            <person name="Kumar A."/>
            <person name="Marcet-Houben M."/>
            <person name="Poggeler S."/>
            <person name="Stajich J.E."/>
            <person name="Nowrousian M."/>
        </authorList>
    </citation>
    <scope>NUCLEOTIDE SEQUENCE [LARGE SCALE GENOMIC DNA]</scope>
    <source>
        <strain evidence="4">CBS 100304</strain>
        <tissue evidence="3">Vegetative mycelium</tissue>
    </source>
</reference>
<dbReference type="SUPFAM" id="SSF110395">
    <property type="entry name" value="CutC-like"/>
    <property type="match status" value="1"/>
</dbReference>
<dbReference type="STRING" id="1076935.U4L8A9"/>
<name>U4L8A9_PYROM</name>
<dbReference type="GO" id="GO:0005507">
    <property type="term" value="F:copper ion binding"/>
    <property type="evidence" value="ECO:0007669"/>
    <property type="project" value="TreeGrafter"/>
</dbReference>
<protein>
    <recommendedName>
        <fullName evidence="2">Copper homeostasis protein cutC homolog</fullName>
    </recommendedName>
</protein>
<evidence type="ECO:0000313" key="3">
    <source>
        <dbReference type="EMBL" id="CCX13082.1"/>
    </source>
</evidence>
<dbReference type="Proteomes" id="UP000018144">
    <property type="component" value="Unassembled WGS sequence"/>
</dbReference>
<dbReference type="PANTHER" id="PTHR12598">
    <property type="entry name" value="COPPER HOMEOSTASIS PROTEIN CUTC"/>
    <property type="match status" value="1"/>
</dbReference>
<accession>U4L8A9</accession>
<dbReference type="InterPro" id="IPR005627">
    <property type="entry name" value="CutC-like"/>
</dbReference>
<sequence>MAYMPPLLEVCVDNLTDLNSAIDGGADRIELCSSLSVGGLTPTYGLMRHASRLQIPVYAMIRPRNGSFVYSEPEVDMMLAEIGHIINNQDLEGVVLGANLDDGTLDRATLSKLTERAKDCGLRMTLHRAFDLVPDSMVEKEVEFAIQAGFERILSSGGERTAIAGENRLRRMVAAAKGRIEIMPGAGITLENVKDVVKIADFEWIHSSCSESLWSEEGQLRKLGFVDDKVRFTSKAVVSRMKAALKNL</sequence>
<dbReference type="Pfam" id="PF03932">
    <property type="entry name" value="CutC"/>
    <property type="match status" value="1"/>
</dbReference>
<evidence type="ECO:0000313" key="4">
    <source>
        <dbReference type="Proteomes" id="UP000018144"/>
    </source>
</evidence>
<dbReference type="EMBL" id="HF935778">
    <property type="protein sequence ID" value="CCX13082.1"/>
    <property type="molecule type" value="Genomic_DNA"/>
</dbReference>
<evidence type="ECO:0000256" key="2">
    <source>
        <dbReference type="ARBA" id="ARBA00019014"/>
    </source>
</evidence>
<keyword evidence="4" id="KW-1185">Reference proteome</keyword>
<organism evidence="3 4">
    <name type="scientific">Pyronema omphalodes (strain CBS 100304)</name>
    <name type="common">Pyronema confluens</name>
    <dbReference type="NCBI Taxonomy" id="1076935"/>
    <lineage>
        <taxon>Eukaryota</taxon>
        <taxon>Fungi</taxon>
        <taxon>Dikarya</taxon>
        <taxon>Ascomycota</taxon>
        <taxon>Pezizomycotina</taxon>
        <taxon>Pezizomycetes</taxon>
        <taxon>Pezizales</taxon>
        <taxon>Pyronemataceae</taxon>
        <taxon>Pyronema</taxon>
    </lineage>
</organism>
<gene>
    <name evidence="3" type="ORF">PCON_12675</name>
</gene>
<dbReference type="OMA" id="HRAFDQC"/>
<comment type="similarity">
    <text evidence="1">Belongs to the CutC family.</text>
</comment>
<proteinExistence type="inferred from homology"/>
<dbReference type="HAMAP" id="MF_00795">
    <property type="entry name" value="CutC"/>
    <property type="match status" value="1"/>
</dbReference>
<dbReference type="OrthoDB" id="7392499at2759"/>